<dbReference type="InterPro" id="IPR006089">
    <property type="entry name" value="Acyl-CoA_DH_CS"/>
</dbReference>
<reference evidence="13 15" key="1">
    <citation type="submission" date="2015-09" db="EMBL/GenBank/DDBJ databases">
        <authorList>
            <consortium name="Swine Surveillance"/>
        </authorList>
    </citation>
    <scope>NUCLEOTIDE SEQUENCE [LARGE SCALE GENOMIC DNA]</scope>
    <source>
        <strain evidence="13 15">5120</strain>
    </source>
</reference>
<dbReference type="InterPro" id="IPR009100">
    <property type="entry name" value="AcylCoA_DH/oxidase_NM_dom_sf"/>
</dbReference>
<name>A0A0P1G1B9_9RHOB</name>
<organism evidence="13 15">
    <name type="scientific">Thalassovita autumnalis</name>
    <dbReference type="NCBI Taxonomy" id="2072972"/>
    <lineage>
        <taxon>Bacteria</taxon>
        <taxon>Pseudomonadati</taxon>
        <taxon>Pseudomonadota</taxon>
        <taxon>Alphaproteobacteria</taxon>
        <taxon>Rhodobacterales</taxon>
        <taxon>Roseobacteraceae</taxon>
        <taxon>Thalassovita</taxon>
    </lineage>
</organism>
<comment type="cofactor">
    <cofactor evidence="1 8">
        <name>FAD</name>
        <dbReference type="ChEBI" id="CHEBI:57692"/>
    </cofactor>
</comment>
<evidence type="ECO:0000313" key="13">
    <source>
        <dbReference type="EMBL" id="CUH70556.1"/>
    </source>
</evidence>
<dbReference type="Proteomes" id="UP000051887">
    <property type="component" value="Unassembled WGS sequence"/>
</dbReference>
<dbReference type="EC" id="1.3.99.-" evidence="13"/>
<dbReference type="FunFam" id="2.40.110.10:FF:000001">
    <property type="entry name" value="Acyl-CoA dehydrogenase, mitochondrial"/>
    <property type="match status" value="1"/>
</dbReference>
<dbReference type="PANTHER" id="PTHR43831">
    <property type="entry name" value="ISOBUTYRYL-COA DEHYDROGENASE"/>
    <property type="match status" value="1"/>
</dbReference>
<dbReference type="FunFam" id="1.20.140.10:FF:000001">
    <property type="entry name" value="Acyl-CoA dehydrogenase"/>
    <property type="match status" value="1"/>
</dbReference>
<dbReference type="AlphaFoldDB" id="A0A0P1G1B9"/>
<dbReference type="Proteomes" id="UP000051086">
    <property type="component" value="Unassembled WGS sequence"/>
</dbReference>
<evidence type="ECO:0000256" key="2">
    <source>
        <dbReference type="ARBA" id="ARBA00005109"/>
    </source>
</evidence>
<dbReference type="InterPro" id="IPR052547">
    <property type="entry name" value="Mito_Isobutyryl-CoADH"/>
</dbReference>
<dbReference type="InterPro" id="IPR046373">
    <property type="entry name" value="Acyl-CoA_Oxase/DH_mid-dom_sf"/>
</dbReference>
<feature type="domain" description="Acyl-CoA oxidase/dehydrogenase middle" evidence="10">
    <location>
        <begin position="122"/>
        <end position="215"/>
    </location>
</feature>
<dbReference type="Gene3D" id="1.20.140.10">
    <property type="entry name" value="Butyryl-CoA Dehydrogenase, subunit A, domain 3"/>
    <property type="match status" value="1"/>
</dbReference>
<dbReference type="EMBL" id="CYSC01000007">
    <property type="protein sequence ID" value="CUH70556.1"/>
    <property type="molecule type" value="Genomic_DNA"/>
</dbReference>
<keyword evidence="5 8" id="KW-0285">Flavoprotein</keyword>
<comment type="pathway">
    <text evidence="2">Amino-acid degradation; L-valine degradation.</text>
</comment>
<dbReference type="PIRSF" id="PIRSF016578">
    <property type="entry name" value="HsaA"/>
    <property type="match status" value="1"/>
</dbReference>
<evidence type="ECO:0000256" key="8">
    <source>
        <dbReference type="RuleBase" id="RU362125"/>
    </source>
</evidence>
<dbReference type="GO" id="GO:0050660">
    <property type="term" value="F:flavin adenine dinucleotide binding"/>
    <property type="evidence" value="ECO:0007669"/>
    <property type="project" value="InterPro"/>
</dbReference>
<dbReference type="InterPro" id="IPR013786">
    <property type="entry name" value="AcylCoA_DH/ox_N"/>
</dbReference>
<proteinExistence type="inferred from homology"/>
<evidence type="ECO:0000256" key="7">
    <source>
        <dbReference type="ARBA" id="ARBA00023002"/>
    </source>
</evidence>
<keyword evidence="6 8" id="KW-0274">FAD</keyword>
<dbReference type="InterPro" id="IPR037069">
    <property type="entry name" value="AcylCoA_DH/ox_N_sf"/>
</dbReference>
<dbReference type="InterPro" id="IPR006091">
    <property type="entry name" value="Acyl-CoA_Oxase/DH_mid-dom"/>
</dbReference>
<dbReference type="SUPFAM" id="SSF56645">
    <property type="entry name" value="Acyl-CoA dehydrogenase NM domain-like"/>
    <property type="match status" value="1"/>
</dbReference>
<evidence type="ECO:0000259" key="11">
    <source>
        <dbReference type="Pfam" id="PF02771"/>
    </source>
</evidence>
<evidence type="ECO:0000256" key="4">
    <source>
        <dbReference type="ARBA" id="ARBA00022456"/>
    </source>
</evidence>
<dbReference type="RefSeq" id="WP_058241896.1">
    <property type="nucleotide sequence ID" value="NZ_CYSB01000025.1"/>
</dbReference>
<dbReference type="GO" id="GO:0009083">
    <property type="term" value="P:branched-chain amino acid catabolic process"/>
    <property type="evidence" value="ECO:0007669"/>
    <property type="project" value="UniProtKB-KW"/>
</dbReference>
<evidence type="ECO:0000313" key="14">
    <source>
        <dbReference type="Proteomes" id="UP000051086"/>
    </source>
</evidence>
<evidence type="ECO:0000259" key="10">
    <source>
        <dbReference type="Pfam" id="PF02770"/>
    </source>
</evidence>
<dbReference type="PROSITE" id="PS00073">
    <property type="entry name" value="ACYL_COA_DH_2"/>
    <property type="match status" value="1"/>
</dbReference>
<evidence type="ECO:0000259" key="9">
    <source>
        <dbReference type="Pfam" id="PF00441"/>
    </source>
</evidence>
<reference evidence="12 14" key="2">
    <citation type="submission" date="2015-09" db="EMBL/GenBank/DDBJ databases">
        <authorList>
            <person name="Rodrigo-Torres L."/>
            <person name="Arahal D.R."/>
        </authorList>
    </citation>
    <scope>NUCLEOTIDE SEQUENCE [LARGE SCALE GENOMIC DNA]</scope>
    <source>
        <strain evidence="12 14">CECT 5118</strain>
    </source>
</reference>
<accession>A0A0P1G1B9</accession>
<feature type="domain" description="Acyl-CoA dehydrogenase/oxidase N-terminal" evidence="11">
    <location>
        <begin position="6"/>
        <end position="116"/>
    </location>
</feature>
<keyword evidence="14" id="KW-1185">Reference proteome</keyword>
<keyword evidence="4" id="KW-0101">Branched-chain amino acid catabolism</keyword>
<evidence type="ECO:0000313" key="15">
    <source>
        <dbReference type="Proteomes" id="UP000051887"/>
    </source>
</evidence>
<evidence type="ECO:0000256" key="3">
    <source>
        <dbReference type="ARBA" id="ARBA00009347"/>
    </source>
</evidence>
<dbReference type="SUPFAM" id="SSF47203">
    <property type="entry name" value="Acyl-CoA dehydrogenase C-terminal domain-like"/>
    <property type="match status" value="1"/>
</dbReference>
<keyword evidence="7 8" id="KW-0560">Oxidoreductase</keyword>
<dbReference type="Pfam" id="PF02771">
    <property type="entry name" value="Acyl-CoA_dh_N"/>
    <property type="match status" value="1"/>
</dbReference>
<sequence length="381" mass="40919">MDFALTEEQSAIFDMAKAFGEEHIAPHAHQWEKDGTIPKELWSEVGALGLGGIYVSEESGGSGLGRLDATLVFEALSMACPSVAAFLSIHNMCAKMLDTFGDDHVKEQFLAPAITMDKVLSYCLTEPGSGSDAAALKTRAERSNEGYTLNGTKAFISGGGYSDAYVVMVRTGDDGPKGISTVVVDDGTAGLSFGGLEDKMGWKSQPTRQVQFDDCKIPAANLVGSEGDGFKYAMAGLDGGRLNISACSLGAAQSALTATLQYMSERKAFGKSIDQFQALQFRLADMEIELQAARTFLRQAAWKLDQGAPDATKFCAMAKRFVTETGSKVANQCLQLHGGYGYLADYGVEKIVRDLRVHEILEGTNEIMRLIVARQLLAENA</sequence>
<evidence type="ECO:0000256" key="5">
    <source>
        <dbReference type="ARBA" id="ARBA00022630"/>
    </source>
</evidence>
<dbReference type="PANTHER" id="PTHR43831:SF1">
    <property type="entry name" value="ISOBUTYRYL-COA DEHYDROGENASE, MITOCHONDRIAL"/>
    <property type="match status" value="1"/>
</dbReference>
<dbReference type="PROSITE" id="PS00072">
    <property type="entry name" value="ACYL_COA_DH_1"/>
    <property type="match status" value="1"/>
</dbReference>
<evidence type="ECO:0000256" key="1">
    <source>
        <dbReference type="ARBA" id="ARBA00001974"/>
    </source>
</evidence>
<feature type="domain" description="Acyl-CoA dehydrogenase/oxidase C-terminal" evidence="9">
    <location>
        <begin position="227"/>
        <end position="377"/>
    </location>
</feature>
<dbReference type="InterPro" id="IPR009075">
    <property type="entry name" value="AcylCo_DH/oxidase_C"/>
</dbReference>
<evidence type="ECO:0000313" key="12">
    <source>
        <dbReference type="EMBL" id="CUH65543.1"/>
    </source>
</evidence>
<dbReference type="Pfam" id="PF00441">
    <property type="entry name" value="Acyl-CoA_dh_1"/>
    <property type="match status" value="1"/>
</dbReference>
<dbReference type="Gene3D" id="2.40.110.10">
    <property type="entry name" value="Butyryl-CoA Dehydrogenase, subunit A, domain 2"/>
    <property type="match status" value="1"/>
</dbReference>
<dbReference type="Gene3D" id="1.10.540.10">
    <property type="entry name" value="Acyl-CoA dehydrogenase/oxidase, N-terminal domain"/>
    <property type="match status" value="1"/>
</dbReference>
<dbReference type="GO" id="GO:0003995">
    <property type="term" value="F:acyl-CoA dehydrogenase activity"/>
    <property type="evidence" value="ECO:0007669"/>
    <property type="project" value="InterPro"/>
</dbReference>
<dbReference type="InterPro" id="IPR036250">
    <property type="entry name" value="AcylCo_DH-like_C"/>
</dbReference>
<evidence type="ECO:0000256" key="6">
    <source>
        <dbReference type="ARBA" id="ARBA00022827"/>
    </source>
</evidence>
<comment type="similarity">
    <text evidence="3 8">Belongs to the acyl-CoA dehydrogenase family.</text>
</comment>
<gene>
    <name evidence="13" type="primary">acdA_1</name>
    <name evidence="12" type="ORF">TL5118_01352</name>
    <name evidence="13" type="ORF">TL5120_00333</name>
</gene>
<dbReference type="OrthoDB" id="9775090at2"/>
<protein>
    <submittedName>
        <fullName evidence="13">Acyl-CoA dehydrogenase</fullName>
        <ecNumber evidence="13">1.3.99.-</ecNumber>
    </submittedName>
</protein>
<dbReference type="EMBL" id="CYSB01000025">
    <property type="protein sequence ID" value="CUH65543.1"/>
    <property type="molecule type" value="Genomic_DNA"/>
</dbReference>
<dbReference type="Pfam" id="PF02770">
    <property type="entry name" value="Acyl-CoA_dh_M"/>
    <property type="match status" value="1"/>
</dbReference>